<organism evidence="1 2">
    <name type="scientific">Streptomyces pluripotens</name>
    <dbReference type="NCBI Taxonomy" id="1355015"/>
    <lineage>
        <taxon>Bacteria</taxon>
        <taxon>Bacillati</taxon>
        <taxon>Actinomycetota</taxon>
        <taxon>Actinomycetes</taxon>
        <taxon>Kitasatosporales</taxon>
        <taxon>Streptomycetaceae</taxon>
        <taxon>Streptomyces</taxon>
    </lineage>
</organism>
<dbReference type="AlphaFoldDB" id="A0A221P575"/>
<evidence type="ECO:0000313" key="2">
    <source>
        <dbReference type="Proteomes" id="UP000031501"/>
    </source>
</evidence>
<accession>A0A221P575</accession>
<dbReference type="KEGG" id="splu:LK06_027600"/>
<proteinExistence type="predicted"/>
<sequence length="375" mass="40394">MAPPDERTRRRLAPADLSDFPAIPALLHRLDLGDFTEEALHAFPGRNDNWAGTTTRGRAVFVKHIGGQDEESLRRFRRVLAFERAASACDGEPIPRPRLIGSDEAARLFAFELVADSASGSDLASRDEFDAALAHEAGRIVGALHALRPDDGTPIENAPAPLPPLGHLCALPWAAYTRATAGALEAWRLLQGDRVLHQALHDLRAAESRALRTPVHGDLRLDQFLTAPGSPMLLTDWEEFRHADPARDLGAFAGDWLYRAVLKVPAGLSQVPGVPVSHEEVIATGTAELARVTPLIGAFHRGYGRLRPDAVAQDPGLLARATAFAGWHLLDRLLASAEHSARLSAAERAAAGIGRTALISPDAFVPVLGWEEPQA</sequence>
<keyword evidence="2" id="KW-1185">Reference proteome</keyword>
<reference evidence="1 2" key="1">
    <citation type="submission" date="2017-07" db="EMBL/GenBank/DDBJ databases">
        <title>Genome sequence of Streptomyces pluripotens MUSC 137T.</title>
        <authorList>
            <person name="Ser H.-L."/>
            <person name="Lee L.-H."/>
        </authorList>
    </citation>
    <scope>NUCLEOTIDE SEQUENCE [LARGE SCALE GENOMIC DNA]</scope>
    <source>
        <strain evidence="1 2">MUSC 137</strain>
    </source>
</reference>
<dbReference type="NCBIfam" id="NF038156">
    <property type="entry name" value="lant_syn_V_LxmK"/>
    <property type="match status" value="1"/>
</dbReference>
<name>A0A221P575_9ACTN</name>
<dbReference type="STRING" id="1355015.LK06_027600"/>
<evidence type="ECO:0008006" key="3">
    <source>
        <dbReference type="Google" id="ProtNLM"/>
    </source>
</evidence>
<protein>
    <recommendedName>
        <fullName evidence="3">Aminoglycoside phosphotransferase domain-containing protein</fullName>
    </recommendedName>
</protein>
<gene>
    <name evidence="1" type="ORF">LK07_28770</name>
</gene>
<dbReference type="EMBL" id="CP022433">
    <property type="protein sequence ID" value="ASN27367.1"/>
    <property type="molecule type" value="Genomic_DNA"/>
</dbReference>
<dbReference type="InterPro" id="IPR011009">
    <property type="entry name" value="Kinase-like_dom_sf"/>
</dbReference>
<dbReference type="Gene3D" id="3.90.1200.10">
    <property type="match status" value="1"/>
</dbReference>
<dbReference type="Proteomes" id="UP000031501">
    <property type="component" value="Chromosome"/>
</dbReference>
<evidence type="ECO:0000313" key="1">
    <source>
        <dbReference type="EMBL" id="ASN27367.1"/>
    </source>
</evidence>
<dbReference type="SUPFAM" id="SSF56112">
    <property type="entry name" value="Protein kinase-like (PK-like)"/>
    <property type="match status" value="1"/>
</dbReference>